<evidence type="ECO:0000313" key="3">
    <source>
        <dbReference type="EMBL" id="KJA13931.1"/>
    </source>
</evidence>
<organism evidence="3 4">
    <name type="scientific">Hypholoma sublateritium (strain FD-334 SS-4)</name>
    <dbReference type="NCBI Taxonomy" id="945553"/>
    <lineage>
        <taxon>Eukaryota</taxon>
        <taxon>Fungi</taxon>
        <taxon>Dikarya</taxon>
        <taxon>Basidiomycota</taxon>
        <taxon>Agaricomycotina</taxon>
        <taxon>Agaricomycetes</taxon>
        <taxon>Agaricomycetidae</taxon>
        <taxon>Agaricales</taxon>
        <taxon>Agaricineae</taxon>
        <taxon>Strophariaceae</taxon>
        <taxon>Hypholoma</taxon>
    </lineage>
</organism>
<gene>
    <name evidence="3" type="ORF">HYPSUDRAFT_49507</name>
</gene>
<sequence>MPPTPPMERPRLHRHTAMFQGEQGSSINIHGGQFIQQNQPPPTTAHDCSDADDGFKHLQAHVATTAFDSAQQVDAPKCHPNTRLAVLNEIMDWILLTVTRVQWMMWLNGAAGAGKSAIARSIVALCLARNIPVARFFFFRTDSTRNTIQPIVATLVHQLMQQIPELSAIVIPQIDSDPLIFTKSLGTQLQYLIFEPLKQLHCNCPLKNIVVLLLDGVDECNDEANQTDIVRVIANCLSGRDLPIIVFFGSRAEYHLQQVFRSHDISENLLQLALDHHYLPDHDIYLFLNDKFKQIKETHSLKHLLDDGWPKTAHIKEIVVKSSGQFIYASVVINFVSSPRKHPIQQLDIIRGLRPTGNLTPFVQLDALYRHIFAQIENITRTSLILAWAIFSNIDIICGFDSEDIPVLLVDLASILTYENGKIHFLHASLPDFLLSPTRSQRYYLNKRLWCTHLSIICLHRIYEGVVNAFYPLIFDFLPYAEGTAELRDHVLALNFNLLHLSYFSTLMKCLQVIRTLNFGDDGELYRSQLKRLMRCSQESEQATELERLRTAETGHAPIALDVLQSSRDSRSPAYEVAVEFVEDTDTFIPSSETGGTTGDVEAEVAPRQTLKRPTEHTPILSHQEQVNPSKRHRIV</sequence>
<accession>A0A0D2NBK4</accession>
<dbReference type="Pfam" id="PF24883">
    <property type="entry name" value="NPHP3_N"/>
    <property type="match status" value="1"/>
</dbReference>
<dbReference type="InterPro" id="IPR027417">
    <property type="entry name" value="P-loop_NTPase"/>
</dbReference>
<dbReference type="OrthoDB" id="7464126at2759"/>
<protein>
    <recommendedName>
        <fullName evidence="2">Nephrocystin 3-like N-terminal domain-containing protein</fullName>
    </recommendedName>
</protein>
<dbReference type="InterPro" id="IPR056884">
    <property type="entry name" value="NPHP3-like_N"/>
</dbReference>
<reference evidence="4" key="1">
    <citation type="submission" date="2014-04" db="EMBL/GenBank/DDBJ databases">
        <title>Evolutionary Origins and Diversification of the Mycorrhizal Mutualists.</title>
        <authorList>
            <consortium name="DOE Joint Genome Institute"/>
            <consortium name="Mycorrhizal Genomics Consortium"/>
            <person name="Kohler A."/>
            <person name="Kuo A."/>
            <person name="Nagy L.G."/>
            <person name="Floudas D."/>
            <person name="Copeland A."/>
            <person name="Barry K.W."/>
            <person name="Cichocki N."/>
            <person name="Veneault-Fourrey C."/>
            <person name="LaButti K."/>
            <person name="Lindquist E.A."/>
            <person name="Lipzen A."/>
            <person name="Lundell T."/>
            <person name="Morin E."/>
            <person name="Murat C."/>
            <person name="Riley R."/>
            <person name="Ohm R."/>
            <person name="Sun H."/>
            <person name="Tunlid A."/>
            <person name="Henrissat B."/>
            <person name="Grigoriev I.V."/>
            <person name="Hibbett D.S."/>
            <person name="Martin F."/>
        </authorList>
    </citation>
    <scope>NUCLEOTIDE SEQUENCE [LARGE SCALE GENOMIC DNA]</scope>
    <source>
        <strain evidence="4">FD-334 SS-4</strain>
    </source>
</reference>
<dbReference type="PANTHER" id="PTHR10039">
    <property type="entry name" value="AMELOGENIN"/>
    <property type="match status" value="1"/>
</dbReference>
<keyword evidence="4" id="KW-1185">Reference proteome</keyword>
<dbReference type="PANTHER" id="PTHR10039:SF14">
    <property type="entry name" value="NACHT DOMAIN-CONTAINING PROTEIN"/>
    <property type="match status" value="1"/>
</dbReference>
<name>A0A0D2NBK4_HYPSF</name>
<evidence type="ECO:0000259" key="2">
    <source>
        <dbReference type="Pfam" id="PF24883"/>
    </source>
</evidence>
<dbReference type="AlphaFoldDB" id="A0A0D2NBK4"/>
<dbReference type="Proteomes" id="UP000054270">
    <property type="component" value="Unassembled WGS sequence"/>
</dbReference>
<dbReference type="STRING" id="945553.A0A0D2NBK4"/>
<evidence type="ECO:0000313" key="4">
    <source>
        <dbReference type="Proteomes" id="UP000054270"/>
    </source>
</evidence>
<evidence type="ECO:0000256" key="1">
    <source>
        <dbReference type="ARBA" id="ARBA00022737"/>
    </source>
</evidence>
<proteinExistence type="predicted"/>
<dbReference type="SUPFAM" id="SSF52540">
    <property type="entry name" value="P-loop containing nucleoside triphosphate hydrolases"/>
    <property type="match status" value="1"/>
</dbReference>
<dbReference type="EMBL" id="KN817704">
    <property type="protein sequence ID" value="KJA13931.1"/>
    <property type="molecule type" value="Genomic_DNA"/>
</dbReference>
<dbReference type="OMA" id="GWHLYLH"/>
<feature type="domain" description="Nephrocystin 3-like N-terminal" evidence="2">
    <location>
        <begin position="102"/>
        <end position="251"/>
    </location>
</feature>
<dbReference type="Gene3D" id="3.40.50.300">
    <property type="entry name" value="P-loop containing nucleotide triphosphate hydrolases"/>
    <property type="match status" value="1"/>
</dbReference>
<keyword evidence="1" id="KW-0677">Repeat</keyword>